<evidence type="ECO:0000256" key="1">
    <source>
        <dbReference type="ARBA" id="ARBA00004651"/>
    </source>
</evidence>
<feature type="transmembrane region" description="Helical" evidence="8">
    <location>
        <begin position="224"/>
        <end position="240"/>
    </location>
</feature>
<feature type="transmembrane region" description="Helical" evidence="8">
    <location>
        <begin position="369"/>
        <end position="387"/>
    </location>
</feature>
<evidence type="ECO:0000256" key="7">
    <source>
        <dbReference type="ARBA" id="ARBA00023136"/>
    </source>
</evidence>
<gene>
    <name evidence="9" type="ORF">KUV50_17470</name>
</gene>
<dbReference type="EMBL" id="JAHVHU010000020">
    <property type="protein sequence ID" value="MBY5959946.1"/>
    <property type="molecule type" value="Genomic_DNA"/>
</dbReference>
<evidence type="ECO:0000256" key="5">
    <source>
        <dbReference type="ARBA" id="ARBA00022692"/>
    </source>
</evidence>
<dbReference type="GO" id="GO:0005886">
    <property type="term" value="C:plasma membrane"/>
    <property type="evidence" value="ECO:0007669"/>
    <property type="project" value="UniProtKB-SubCell"/>
</dbReference>
<feature type="transmembrane region" description="Helical" evidence="8">
    <location>
        <begin position="247"/>
        <end position="263"/>
    </location>
</feature>
<comment type="caution">
    <text evidence="9">The sequence shown here is derived from an EMBL/GenBank/DDBJ whole genome shotgun (WGS) entry which is preliminary data.</text>
</comment>
<sequence>MNEFFKYRSHFIFWMLLFAVAWSYNYPEILSKGPYSIHQWRQADCLSITQNFYVEDRPFLEPAIHWVGEADGRTVSECPIIYYSVAKLWRWFGKEYWMFRLINILLVFLGLWSLFRLTLRVTLSPFWSVALPLFLFSSPILAYYTNNFMADAPAFGLALTAGYLAYLGVVDRKRWAYYLAFLVFLAAGLIKVSALILFIALGMLHGKYAVRGRLHRELTRWSAWWPYVVVGCGLIMWYGYANRYNEANVSWIFLTGLFPIWDLDGEAIRSIWWDLTHTLLPAYFIRQGLWLCGILFGILLWNYKKGQRFWLQLTLLISAGLVGFVLLFYQAFTVHDYYLTNLLIIIPVLLLAVLDMGKAHFRLLLKNKWVRGFAVLVVTLLIYKTALTNRMKYDAEDPWLQYNFVIADSRIQHWRWFHYDYQQHEKAYETIKPYLRSLGINREDRVLSYSDLSINISLYLMDQKGFSSFGFGAFSLDEKMAKYKQYGVQYVIVDEASDDPETIAPYLGEKIGDYQNLGIYEFRL</sequence>
<dbReference type="Proteomes" id="UP000753961">
    <property type="component" value="Unassembled WGS sequence"/>
</dbReference>
<name>A0A953HXH0_9BACT</name>
<evidence type="ECO:0000313" key="10">
    <source>
        <dbReference type="Proteomes" id="UP000753961"/>
    </source>
</evidence>
<evidence type="ECO:0000256" key="2">
    <source>
        <dbReference type="ARBA" id="ARBA00022475"/>
    </source>
</evidence>
<dbReference type="InterPro" id="IPR050297">
    <property type="entry name" value="LipidA_mod_glycosyltrf_83"/>
</dbReference>
<organism evidence="9 10">
    <name type="scientific">Membranihabitans marinus</name>
    <dbReference type="NCBI Taxonomy" id="1227546"/>
    <lineage>
        <taxon>Bacteria</taxon>
        <taxon>Pseudomonadati</taxon>
        <taxon>Bacteroidota</taxon>
        <taxon>Saprospiria</taxon>
        <taxon>Saprospirales</taxon>
        <taxon>Saprospiraceae</taxon>
        <taxon>Membranihabitans</taxon>
    </lineage>
</organism>
<proteinExistence type="predicted"/>
<feature type="transmembrane region" description="Helical" evidence="8">
    <location>
        <begin position="127"/>
        <end position="146"/>
    </location>
</feature>
<feature type="transmembrane region" description="Helical" evidence="8">
    <location>
        <begin position="177"/>
        <end position="204"/>
    </location>
</feature>
<keyword evidence="7 8" id="KW-0472">Membrane</keyword>
<feature type="transmembrane region" description="Helical" evidence="8">
    <location>
        <begin position="338"/>
        <end position="357"/>
    </location>
</feature>
<protein>
    <recommendedName>
        <fullName evidence="11">Glycosyltransferase RgtA/B/C/D-like domain-containing protein</fullName>
    </recommendedName>
</protein>
<evidence type="ECO:0000313" key="9">
    <source>
        <dbReference type="EMBL" id="MBY5959946.1"/>
    </source>
</evidence>
<keyword evidence="6 8" id="KW-1133">Transmembrane helix</keyword>
<feature type="transmembrane region" description="Helical" evidence="8">
    <location>
        <begin position="152"/>
        <end position="170"/>
    </location>
</feature>
<keyword evidence="3" id="KW-0328">Glycosyltransferase</keyword>
<dbReference type="PANTHER" id="PTHR33908">
    <property type="entry name" value="MANNOSYLTRANSFERASE YKCB-RELATED"/>
    <property type="match status" value="1"/>
</dbReference>
<dbReference type="GO" id="GO:0009103">
    <property type="term" value="P:lipopolysaccharide biosynthetic process"/>
    <property type="evidence" value="ECO:0007669"/>
    <property type="project" value="UniProtKB-ARBA"/>
</dbReference>
<evidence type="ECO:0000256" key="6">
    <source>
        <dbReference type="ARBA" id="ARBA00022989"/>
    </source>
</evidence>
<keyword evidence="2" id="KW-1003">Cell membrane</keyword>
<feature type="transmembrane region" description="Helical" evidence="8">
    <location>
        <begin position="7"/>
        <end position="24"/>
    </location>
</feature>
<keyword evidence="10" id="KW-1185">Reference proteome</keyword>
<reference evidence="9" key="1">
    <citation type="submission" date="2021-06" db="EMBL/GenBank/DDBJ databases">
        <title>44 bacteria genomes isolated from Dapeng, Shenzhen.</title>
        <authorList>
            <person name="Zheng W."/>
            <person name="Yu S."/>
            <person name="Huang Y."/>
        </authorList>
    </citation>
    <scope>NUCLEOTIDE SEQUENCE</scope>
    <source>
        <strain evidence="9">DP5N28-2</strain>
    </source>
</reference>
<dbReference type="PANTHER" id="PTHR33908:SF11">
    <property type="entry name" value="MEMBRANE PROTEIN"/>
    <property type="match status" value="1"/>
</dbReference>
<dbReference type="AlphaFoldDB" id="A0A953HXH0"/>
<dbReference type="GO" id="GO:0016763">
    <property type="term" value="F:pentosyltransferase activity"/>
    <property type="evidence" value="ECO:0007669"/>
    <property type="project" value="TreeGrafter"/>
</dbReference>
<dbReference type="RefSeq" id="WP_222581482.1">
    <property type="nucleotide sequence ID" value="NZ_JAHVHU010000020.1"/>
</dbReference>
<feature type="transmembrane region" description="Helical" evidence="8">
    <location>
        <begin position="97"/>
        <end position="115"/>
    </location>
</feature>
<keyword evidence="4" id="KW-0808">Transferase</keyword>
<evidence type="ECO:0008006" key="11">
    <source>
        <dbReference type="Google" id="ProtNLM"/>
    </source>
</evidence>
<feature type="transmembrane region" description="Helical" evidence="8">
    <location>
        <begin position="313"/>
        <end position="332"/>
    </location>
</feature>
<evidence type="ECO:0000256" key="8">
    <source>
        <dbReference type="SAM" id="Phobius"/>
    </source>
</evidence>
<accession>A0A953HXH0</accession>
<feature type="transmembrane region" description="Helical" evidence="8">
    <location>
        <begin position="283"/>
        <end position="301"/>
    </location>
</feature>
<keyword evidence="5 8" id="KW-0812">Transmembrane</keyword>
<comment type="subcellular location">
    <subcellularLocation>
        <location evidence="1">Cell membrane</location>
        <topology evidence="1">Multi-pass membrane protein</topology>
    </subcellularLocation>
</comment>
<evidence type="ECO:0000256" key="4">
    <source>
        <dbReference type="ARBA" id="ARBA00022679"/>
    </source>
</evidence>
<evidence type="ECO:0000256" key="3">
    <source>
        <dbReference type="ARBA" id="ARBA00022676"/>
    </source>
</evidence>